<evidence type="ECO:0008006" key="4">
    <source>
        <dbReference type="Google" id="ProtNLM"/>
    </source>
</evidence>
<organism evidence="2 3">
    <name type="scientific">Eiseniibacteriota bacterium</name>
    <dbReference type="NCBI Taxonomy" id="2212470"/>
    <lineage>
        <taxon>Bacteria</taxon>
        <taxon>Candidatus Eiseniibacteriota</taxon>
    </lineage>
</organism>
<dbReference type="InterPro" id="IPR029055">
    <property type="entry name" value="Ntn_hydrolases_N"/>
</dbReference>
<proteinExistence type="predicted"/>
<evidence type="ECO:0000313" key="3">
    <source>
        <dbReference type="Proteomes" id="UP000319771"/>
    </source>
</evidence>
<evidence type="ECO:0000313" key="2">
    <source>
        <dbReference type="EMBL" id="TMQ70868.1"/>
    </source>
</evidence>
<name>A0A538U4R1_UNCEI</name>
<protein>
    <recommendedName>
        <fullName evidence="4">Acylase</fullName>
    </recommendedName>
</protein>
<dbReference type="Gene3D" id="1.10.1400.10">
    <property type="match status" value="1"/>
</dbReference>
<dbReference type="Gene3D" id="2.30.120.10">
    <property type="match status" value="1"/>
</dbReference>
<dbReference type="PANTHER" id="PTHR34218">
    <property type="entry name" value="PEPTIDASE S45 PENICILLIN AMIDASE"/>
    <property type="match status" value="1"/>
</dbReference>
<gene>
    <name evidence="2" type="ORF">E6K81_11535</name>
</gene>
<dbReference type="SUPFAM" id="SSF56235">
    <property type="entry name" value="N-terminal nucleophile aminohydrolases (Ntn hydrolases)"/>
    <property type="match status" value="1"/>
</dbReference>
<dbReference type="AlphaFoldDB" id="A0A538U4R1"/>
<reference evidence="2 3" key="1">
    <citation type="journal article" date="2019" name="Nat. Microbiol.">
        <title>Mediterranean grassland soil C-N compound turnover is dependent on rainfall and depth, and is mediated by genomically divergent microorganisms.</title>
        <authorList>
            <person name="Diamond S."/>
            <person name="Andeer P.F."/>
            <person name="Li Z."/>
            <person name="Crits-Christoph A."/>
            <person name="Burstein D."/>
            <person name="Anantharaman K."/>
            <person name="Lane K.R."/>
            <person name="Thomas B.C."/>
            <person name="Pan C."/>
            <person name="Northen T.R."/>
            <person name="Banfield J.F."/>
        </authorList>
    </citation>
    <scope>NUCLEOTIDE SEQUENCE [LARGE SCALE GENOMIC DNA]</scope>
    <source>
        <strain evidence="2">WS_11</strain>
    </source>
</reference>
<dbReference type="Pfam" id="PF01804">
    <property type="entry name" value="Penicil_amidase"/>
    <property type="match status" value="1"/>
</dbReference>
<sequence>MSDQGLDAYGAVTWGQFFVYQGFNRTAGWMHTSSGVDNIDDFAELVTKRGDAWVCRDGDRELPLARRTITVPFRTTGGMATRTFTAYFTRHGPVVRTLGERWVSVRLMWKPVAALTQSFTRTKAADYTAFRRVMRLHANSSNNTVFADARGNIAYFHSNYIPRRDDRFDWTQPVDGSDTATAYRGLLSVDETPNLLNPSVGWLYNSNNWPWSAAGPASPHRDAFPRYVETGLEESPRGAHALRLLTGARDWTMSSLAAAAFDNYLPAFERLIPALLRAYDQAPATDSLARRLAEPIATLRGWDDRWGLASIPTSLAVAWGSFAVRATSDSAKAAGLTAQTYIAQRAPAGQLIGALAAAVDSLTRGFGTWKLPWGEINRFQRFNDDIAPRFDDAQPSIPIAFTSGIWGSLASFAGKPSPNARKWYGSSGNSFLAVVEFADSVRAKAVTAGGESGDPGSPHFRDQAERYATGDLRDVYFYRSQLRGHTERAYHPGN</sequence>
<evidence type="ECO:0000256" key="1">
    <source>
        <dbReference type="ARBA" id="ARBA00022729"/>
    </source>
</evidence>
<keyword evidence="1" id="KW-0732">Signal</keyword>
<dbReference type="Gene3D" id="3.60.20.10">
    <property type="entry name" value="Glutamine Phosphoribosylpyrophosphate, subunit 1, domain 1"/>
    <property type="match status" value="1"/>
</dbReference>
<dbReference type="InterPro" id="IPR043147">
    <property type="entry name" value="Penicillin_amidase_A-knob"/>
</dbReference>
<accession>A0A538U4R1</accession>
<dbReference type="InterPro" id="IPR043146">
    <property type="entry name" value="Penicillin_amidase_N_B-knob"/>
</dbReference>
<dbReference type="PANTHER" id="PTHR34218:SF3">
    <property type="entry name" value="ACYL-HOMOSERINE LACTONE ACYLASE PVDQ"/>
    <property type="match status" value="1"/>
</dbReference>
<dbReference type="EMBL" id="VBPB01000197">
    <property type="protein sequence ID" value="TMQ70868.1"/>
    <property type="molecule type" value="Genomic_DNA"/>
</dbReference>
<dbReference type="GO" id="GO:0017000">
    <property type="term" value="P:antibiotic biosynthetic process"/>
    <property type="evidence" value="ECO:0007669"/>
    <property type="project" value="InterPro"/>
</dbReference>
<comment type="caution">
    <text evidence="2">The sequence shown here is derived from an EMBL/GenBank/DDBJ whole genome shotgun (WGS) entry which is preliminary data.</text>
</comment>
<dbReference type="InterPro" id="IPR002692">
    <property type="entry name" value="S45"/>
</dbReference>
<dbReference type="Proteomes" id="UP000319771">
    <property type="component" value="Unassembled WGS sequence"/>
</dbReference>
<dbReference type="GO" id="GO:0016787">
    <property type="term" value="F:hydrolase activity"/>
    <property type="evidence" value="ECO:0007669"/>
    <property type="project" value="InterPro"/>
</dbReference>